<evidence type="ECO:0000313" key="1">
    <source>
        <dbReference type="EMBL" id="AJE81642.1"/>
    </source>
</evidence>
<reference evidence="1 2" key="1">
    <citation type="submission" date="2015-01" db="EMBL/GenBank/DDBJ databases">
        <title>Enhanced salinomycin production by adjusting the supply of polyketide extender units in Streptomyce albus DSM 41398.</title>
        <authorList>
            <person name="Lu C."/>
        </authorList>
    </citation>
    <scope>NUCLEOTIDE SEQUENCE [LARGE SCALE GENOMIC DNA]</scope>
    <source>
        <strain evidence="2">ATCC 21838 / DSM 41398 / FERM P-419 / JCM 4703 / NBRC 107858</strain>
    </source>
</reference>
<dbReference type="SUPFAM" id="SSF54909">
    <property type="entry name" value="Dimeric alpha+beta barrel"/>
    <property type="match status" value="1"/>
</dbReference>
<sequence length="102" mass="11141">MATQVSKALLVRLEALPGREDDVQDFLNQGLSIVEGEPKTVRWFGIQFGPSSFGIFDAFPDDDGRQAHLSGEVAQALAENTGELFEEPTIEQIDVLVEKPPA</sequence>
<organism evidence="1 2">
    <name type="scientific">Streptomyces albus (strain ATCC 21838 / DSM 41398 / FERM P-419 / JCM 4703 / NBRC 107858)</name>
    <dbReference type="NCBI Taxonomy" id="1081613"/>
    <lineage>
        <taxon>Bacteria</taxon>
        <taxon>Bacillati</taxon>
        <taxon>Actinomycetota</taxon>
        <taxon>Actinomycetes</taxon>
        <taxon>Kitasatosporales</taxon>
        <taxon>Streptomycetaceae</taxon>
        <taxon>Streptomyces</taxon>
    </lineage>
</organism>
<evidence type="ECO:0008006" key="3">
    <source>
        <dbReference type="Google" id="ProtNLM"/>
    </source>
</evidence>
<proteinExistence type="predicted"/>
<protein>
    <recommendedName>
        <fullName evidence="3">Antibiotic biosynthesis monooxygenase</fullName>
    </recommendedName>
</protein>
<gene>
    <name evidence="1" type="ORF">SLNWT_1266</name>
</gene>
<evidence type="ECO:0000313" key="2">
    <source>
        <dbReference type="Proteomes" id="UP000031523"/>
    </source>
</evidence>
<dbReference type="EMBL" id="CP010519">
    <property type="protein sequence ID" value="AJE81642.1"/>
    <property type="molecule type" value="Genomic_DNA"/>
</dbReference>
<dbReference type="KEGG" id="sals:SLNWT_1266"/>
<name>A0A0B5EU43_STRA4</name>
<dbReference type="Proteomes" id="UP000031523">
    <property type="component" value="Chromosome"/>
</dbReference>
<accession>A0A0B5EU43</accession>
<dbReference type="AlphaFoldDB" id="A0A0B5EU43"/>
<dbReference type="InterPro" id="IPR011008">
    <property type="entry name" value="Dimeric_a/b-barrel"/>
</dbReference>
<dbReference type="Gene3D" id="3.30.70.100">
    <property type="match status" value="1"/>
</dbReference>
<keyword evidence="2" id="KW-1185">Reference proteome</keyword>